<organism evidence="1 2">
    <name type="scientific">Sphaerodactylus townsendi</name>
    <dbReference type="NCBI Taxonomy" id="933632"/>
    <lineage>
        <taxon>Eukaryota</taxon>
        <taxon>Metazoa</taxon>
        <taxon>Chordata</taxon>
        <taxon>Craniata</taxon>
        <taxon>Vertebrata</taxon>
        <taxon>Euteleostomi</taxon>
        <taxon>Lepidosauria</taxon>
        <taxon>Squamata</taxon>
        <taxon>Bifurcata</taxon>
        <taxon>Gekkota</taxon>
        <taxon>Sphaerodactylidae</taxon>
        <taxon>Sphaerodactylus</taxon>
    </lineage>
</organism>
<dbReference type="Proteomes" id="UP000827872">
    <property type="component" value="Linkage Group LG03"/>
</dbReference>
<sequence length="325" mass="35028">MEKDSGVDQHQQRGHSLHCSQISSPIQISRNQQSENLQSRLPITQHFGKSRPRRPQRQTSTSELQAQSTAPALFPLEPDAFAAGGEDFDPGFLEPGGLDLLGEIFETLSFLEPSRSGQPLFGTRSLDFSSLDDMNFYTQLRPSEETLHETLSEEQDDGSSSLEALASLEEEENLQGALLPSRGGGSPETPDSPSSENIPVPLQEEAEEATAPSDCDLPRDAQTHNADTEASTPSGSELDTQEVGQPFRADQTLASLAAPTLPEAELPGPSGSDVQSPAAMFHVDSGFPAQETTLTVGRVTSPPHPSVARNLTQTRVSELKKRFEA</sequence>
<name>A0ACB8ELK2_9SAUR</name>
<keyword evidence="2" id="KW-1185">Reference proteome</keyword>
<accession>A0ACB8ELK2</accession>
<evidence type="ECO:0000313" key="2">
    <source>
        <dbReference type="Proteomes" id="UP000827872"/>
    </source>
</evidence>
<dbReference type="EMBL" id="CM037616">
    <property type="protein sequence ID" value="KAH7993438.1"/>
    <property type="molecule type" value="Genomic_DNA"/>
</dbReference>
<evidence type="ECO:0000313" key="1">
    <source>
        <dbReference type="EMBL" id="KAH7993438.1"/>
    </source>
</evidence>
<proteinExistence type="predicted"/>
<comment type="caution">
    <text evidence="1">The sequence shown here is derived from an EMBL/GenBank/DDBJ whole genome shotgun (WGS) entry which is preliminary data.</text>
</comment>
<reference evidence="1" key="1">
    <citation type="submission" date="2021-08" db="EMBL/GenBank/DDBJ databases">
        <title>The first chromosome-level gecko genome reveals the dynamic sex chromosomes of Neotropical dwarf geckos (Sphaerodactylidae: Sphaerodactylus).</title>
        <authorList>
            <person name="Pinto B.J."/>
            <person name="Keating S.E."/>
            <person name="Gamble T."/>
        </authorList>
    </citation>
    <scope>NUCLEOTIDE SEQUENCE</scope>
    <source>
        <strain evidence="1">TG3544</strain>
    </source>
</reference>
<gene>
    <name evidence="1" type="ORF">K3G42_031001</name>
</gene>
<protein>
    <submittedName>
        <fullName evidence="1">Uncharacterized protein</fullName>
    </submittedName>
</protein>